<dbReference type="GO" id="GO:0046983">
    <property type="term" value="F:protein dimerization activity"/>
    <property type="evidence" value="ECO:0007669"/>
    <property type="project" value="InterPro"/>
</dbReference>
<dbReference type="Gramene" id="ONK74559">
    <property type="protein sequence ID" value="ONK74559"/>
    <property type="gene ID" value="A4U43_C03F7680"/>
</dbReference>
<comment type="subcellular location">
    <subcellularLocation>
        <location evidence="1">Nucleus</location>
    </subcellularLocation>
</comment>
<evidence type="ECO:0000313" key="9">
    <source>
        <dbReference type="Proteomes" id="UP000243459"/>
    </source>
</evidence>
<gene>
    <name evidence="8" type="ORF">A4U43_C03F7680</name>
</gene>
<evidence type="ECO:0000313" key="8">
    <source>
        <dbReference type="EMBL" id="ONK74559.1"/>
    </source>
</evidence>
<accession>A0A5P1FCI0</accession>
<dbReference type="SUPFAM" id="SSF47459">
    <property type="entry name" value="HLH, helix-loop-helix DNA-binding domain"/>
    <property type="match status" value="1"/>
</dbReference>
<dbReference type="EMBL" id="CM007383">
    <property type="protein sequence ID" value="ONK74559.1"/>
    <property type="molecule type" value="Genomic_DNA"/>
</dbReference>
<evidence type="ECO:0000256" key="3">
    <source>
        <dbReference type="ARBA" id="ARBA00023015"/>
    </source>
</evidence>
<dbReference type="SMART" id="SM00353">
    <property type="entry name" value="HLH"/>
    <property type="match status" value="1"/>
</dbReference>
<organism evidence="8 9">
    <name type="scientific">Asparagus officinalis</name>
    <name type="common">Garden asparagus</name>
    <dbReference type="NCBI Taxonomy" id="4686"/>
    <lineage>
        <taxon>Eukaryota</taxon>
        <taxon>Viridiplantae</taxon>
        <taxon>Streptophyta</taxon>
        <taxon>Embryophyta</taxon>
        <taxon>Tracheophyta</taxon>
        <taxon>Spermatophyta</taxon>
        <taxon>Magnoliopsida</taxon>
        <taxon>Liliopsida</taxon>
        <taxon>Asparagales</taxon>
        <taxon>Asparagaceae</taxon>
        <taxon>Asparagoideae</taxon>
        <taxon>Asparagus</taxon>
    </lineage>
</organism>
<dbReference type="Proteomes" id="UP000243459">
    <property type="component" value="Chromosome 3"/>
</dbReference>
<keyword evidence="4" id="KW-0804">Transcription</keyword>
<dbReference type="PANTHER" id="PTHR12565:SF312">
    <property type="entry name" value="TRANSCRIPTION FACTOR BHLH74"/>
    <property type="match status" value="1"/>
</dbReference>
<proteinExistence type="inferred from homology"/>
<evidence type="ECO:0000256" key="5">
    <source>
        <dbReference type="ARBA" id="ARBA00023242"/>
    </source>
</evidence>
<protein>
    <recommendedName>
        <fullName evidence="7">BHLH domain-containing protein</fullName>
    </recommendedName>
</protein>
<dbReference type="InterPro" id="IPR036638">
    <property type="entry name" value="HLH_DNA-bd_sf"/>
</dbReference>
<evidence type="ECO:0000259" key="7">
    <source>
        <dbReference type="PROSITE" id="PS50888"/>
    </source>
</evidence>
<dbReference type="Gene3D" id="4.10.280.10">
    <property type="entry name" value="Helix-loop-helix DNA-binding domain"/>
    <property type="match status" value="1"/>
</dbReference>
<evidence type="ECO:0000256" key="1">
    <source>
        <dbReference type="ARBA" id="ARBA00004123"/>
    </source>
</evidence>
<dbReference type="Pfam" id="PF00010">
    <property type="entry name" value="HLH"/>
    <property type="match status" value="1"/>
</dbReference>
<dbReference type="AlphaFoldDB" id="A0A5P1FCI0"/>
<dbReference type="GO" id="GO:0005634">
    <property type="term" value="C:nucleus"/>
    <property type="evidence" value="ECO:0007669"/>
    <property type="project" value="UniProtKB-SubCell"/>
</dbReference>
<evidence type="ECO:0000256" key="2">
    <source>
        <dbReference type="ARBA" id="ARBA00005510"/>
    </source>
</evidence>
<dbReference type="InterPro" id="IPR024097">
    <property type="entry name" value="bHLH_ZIP_TF"/>
</dbReference>
<name>A0A5P1FCI0_ASPOF</name>
<keyword evidence="3" id="KW-0805">Transcription regulation</keyword>
<comment type="similarity">
    <text evidence="2">Belongs to the bHLH protein family.</text>
</comment>
<dbReference type="InterPro" id="IPR011598">
    <property type="entry name" value="bHLH_dom"/>
</dbReference>
<dbReference type="CDD" id="cd18919">
    <property type="entry name" value="bHLH_AtBPE_like"/>
    <property type="match status" value="1"/>
</dbReference>
<dbReference type="PANTHER" id="PTHR12565">
    <property type="entry name" value="STEROL REGULATORY ELEMENT-BINDING PROTEIN"/>
    <property type="match status" value="1"/>
</dbReference>
<dbReference type="GO" id="GO:0003700">
    <property type="term" value="F:DNA-binding transcription factor activity"/>
    <property type="evidence" value="ECO:0007669"/>
    <property type="project" value="TreeGrafter"/>
</dbReference>
<dbReference type="PROSITE" id="PS50888">
    <property type="entry name" value="BHLH"/>
    <property type="match status" value="1"/>
</dbReference>
<feature type="compositionally biased region" description="Basic and acidic residues" evidence="6">
    <location>
        <begin position="147"/>
        <end position="157"/>
    </location>
</feature>
<sequence length="346" mass="38304">MRIGCFKCIYRDVTMSVQKEISSMEVPCSSGVAAEQFMATDWDPLHSVSGSTGFSSYNVGNSNIERLPSLSFFGSDSLSDLMNSFGLPENTQMASVVCPQEFPSGTEHGAEKNPKGKKRKKFVECGAVQNAKTEQEKETQAEPLKSQLEKDEKKPKNEVSPGVKETGNGAKEEYIHIRAKRGQATNSHSLAERVRREKISERMRLLQDIVPGCNKITGKAVMLDEIINYVQSLQRQVEFLSMKLAAVNPELSFDIEQIFTKENPHSRHGSSPSLNYSQLQPGITIPSLPNSRVLLRTSSSPQISPIAQIPNSWDNEFQNAIQMGFIPNLAHDGTELNPNGSMKVEL</sequence>
<keyword evidence="5" id="KW-0539">Nucleus</keyword>
<reference evidence="9" key="1">
    <citation type="journal article" date="2017" name="Nat. Commun.">
        <title>The asparagus genome sheds light on the origin and evolution of a young Y chromosome.</title>
        <authorList>
            <person name="Harkess A."/>
            <person name="Zhou J."/>
            <person name="Xu C."/>
            <person name="Bowers J.E."/>
            <person name="Van der Hulst R."/>
            <person name="Ayyampalayam S."/>
            <person name="Mercati F."/>
            <person name="Riccardi P."/>
            <person name="McKain M.R."/>
            <person name="Kakrana A."/>
            <person name="Tang H."/>
            <person name="Ray J."/>
            <person name="Groenendijk J."/>
            <person name="Arikit S."/>
            <person name="Mathioni S.M."/>
            <person name="Nakano M."/>
            <person name="Shan H."/>
            <person name="Telgmann-Rauber A."/>
            <person name="Kanno A."/>
            <person name="Yue Z."/>
            <person name="Chen H."/>
            <person name="Li W."/>
            <person name="Chen Y."/>
            <person name="Xu X."/>
            <person name="Zhang Y."/>
            <person name="Luo S."/>
            <person name="Chen H."/>
            <person name="Gao J."/>
            <person name="Mao Z."/>
            <person name="Pires J.C."/>
            <person name="Luo M."/>
            <person name="Kudrna D."/>
            <person name="Wing R.A."/>
            <person name="Meyers B.C."/>
            <person name="Yi K."/>
            <person name="Kong H."/>
            <person name="Lavrijsen P."/>
            <person name="Sunseri F."/>
            <person name="Falavigna A."/>
            <person name="Ye Y."/>
            <person name="Leebens-Mack J.H."/>
            <person name="Chen G."/>
        </authorList>
    </citation>
    <scope>NUCLEOTIDE SEQUENCE [LARGE SCALE GENOMIC DNA]</scope>
    <source>
        <strain evidence="9">cv. DH0086</strain>
    </source>
</reference>
<evidence type="ECO:0000256" key="4">
    <source>
        <dbReference type="ARBA" id="ARBA00023163"/>
    </source>
</evidence>
<keyword evidence="9" id="KW-1185">Reference proteome</keyword>
<dbReference type="FunFam" id="4.10.280.10:FF:000002">
    <property type="entry name" value="Basic helix-loop-helix transcription factor"/>
    <property type="match status" value="1"/>
</dbReference>
<dbReference type="OMA" id="GANCYAN"/>
<feature type="domain" description="BHLH" evidence="7">
    <location>
        <begin position="183"/>
        <end position="233"/>
    </location>
</feature>
<evidence type="ECO:0000256" key="6">
    <source>
        <dbReference type="SAM" id="MobiDB-lite"/>
    </source>
</evidence>
<feature type="region of interest" description="Disordered" evidence="6">
    <location>
        <begin position="100"/>
        <end position="171"/>
    </location>
</feature>